<dbReference type="PANTHER" id="PTHR30537:SF3">
    <property type="entry name" value="TRANSCRIPTIONAL REGULATORY PROTEIN"/>
    <property type="match status" value="1"/>
</dbReference>
<sequence length="292" mass="31542">MTDLVLALRTYADVAADGSFSRVAERSGASHTTIARRIDFLEAHFGARLLHRSTRRLTLTQEGLRLLDHARTVIEAIENAASELGDGKAARGVVRVGVTTALGLHYAARLGELRGRHPELRIEFAVADWQGELHEAGLDLALRVGDPAPESLFVEPLGAIARSLVATPAYLAQRGTPLKIDDLRTHDCIAYGYGPAQSMWDIGGTTIAASGCFRANSSEAVYRAVTHDLGIGLLPDIRVAEAITAGQLVRLMPDTPIAPLRLSVVHHFPGRQMPFRVRAVLDFLHRAFPGAA</sequence>
<gene>
    <name evidence="6" type="ORF">EOD43_09055</name>
</gene>
<dbReference type="PROSITE" id="PS50931">
    <property type="entry name" value="HTH_LYSR"/>
    <property type="match status" value="1"/>
</dbReference>
<evidence type="ECO:0000256" key="1">
    <source>
        <dbReference type="ARBA" id="ARBA00009437"/>
    </source>
</evidence>
<dbReference type="SUPFAM" id="SSF53850">
    <property type="entry name" value="Periplasmic binding protein-like II"/>
    <property type="match status" value="1"/>
</dbReference>
<dbReference type="GO" id="GO:0043565">
    <property type="term" value="F:sequence-specific DNA binding"/>
    <property type="evidence" value="ECO:0007669"/>
    <property type="project" value="TreeGrafter"/>
</dbReference>
<name>A0A437M8S2_9SPHN</name>
<dbReference type="EMBL" id="SACN01000001">
    <property type="protein sequence ID" value="RVT93987.1"/>
    <property type="molecule type" value="Genomic_DNA"/>
</dbReference>
<dbReference type="GO" id="GO:0006351">
    <property type="term" value="P:DNA-templated transcription"/>
    <property type="evidence" value="ECO:0007669"/>
    <property type="project" value="TreeGrafter"/>
</dbReference>
<evidence type="ECO:0000256" key="2">
    <source>
        <dbReference type="ARBA" id="ARBA00023015"/>
    </source>
</evidence>
<evidence type="ECO:0000313" key="7">
    <source>
        <dbReference type="Proteomes" id="UP000282971"/>
    </source>
</evidence>
<proteinExistence type="inferred from homology"/>
<evidence type="ECO:0000313" key="6">
    <source>
        <dbReference type="EMBL" id="RVT93987.1"/>
    </source>
</evidence>
<dbReference type="InterPro" id="IPR058163">
    <property type="entry name" value="LysR-type_TF_proteobact-type"/>
</dbReference>
<comment type="caution">
    <text evidence="6">The sequence shown here is derived from an EMBL/GenBank/DDBJ whole genome shotgun (WGS) entry which is preliminary data.</text>
</comment>
<evidence type="ECO:0000259" key="5">
    <source>
        <dbReference type="PROSITE" id="PS50931"/>
    </source>
</evidence>
<dbReference type="RefSeq" id="WP_127743156.1">
    <property type="nucleotide sequence ID" value="NZ_SACN01000001.1"/>
</dbReference>
<evidence type="ECO:0000256" key="3">
    <source>
        <dbReference type="ARBA" id="ARBA00023125"/>
    </source>
</evidence>
<keyword evidence="3" id="KW-0238">DNA-binding</keyword>
<dbReference type="InterPro" id="IPR036388">
    <property type="entry name" value="WH-like_DNA-bd_sf"/>
</dbReference>
<evidence type="ECO:0000256" key="4">
    <source>
        <dbReference type="ARBA" id="ARBA00023163"/>
    </source>
</evidence>
<reference evidence="6 7" key="1">
    <citation type="submission" date="2019-01" db="EMBL/GenBank/DDBJ databases">
        <authorList>
            <person name="Chen W.-M."/>
        </authorList>
    </citation>
    <scope>NUCLEOTIDE SEQUENCE [LARGE SCALE GENOMIC DNA]</scope>
    <source>
        <strain evidence="6 7">CCP-7</strain>
    </source>
</reference>
<protein>
    <submittedName>
        <fullName evidence="6">LysR family transcriptional regulator</fullName>
    </submittedName>
</protein>
<dbReference type="GO" id="GO:0003700">
    <property type="term" value="F:DNA-binding transcription factor activity"/>
    <property type="evidence" value="ECO:0007669"/>
    <property type="project" value="InterPro"/>
</dbReference>
<dbReference type="SUPFAM" id="SSF46785">
    <property type="entry name" value="Winged helix' DNA-binding domain"/>
    <property type="match status" value="1"/>
</dbReference>
<dbReference type="InterPro" id="IPR000847">
    <property type="entry name" value="LysR_HTH_N"/>
</dbReference>
<keyword evidence="2" id="KW-0805">Transcription regulation</keyword>
<dbReference type="CDD" id="cd08422">
    <property type="entry name" value="PBP2_CrgA_like"/>
    <property type="match status" value="1"/>
</dbReference>
<dbReference type="OrthoDB" id="9812435at2"/>
<dbReference type="Gene3D" id="1.10.10.10">
    <property type="entry name" value="Winged helix-like DNA-binding domain superfamily/Winged helix DNA-binding domain"/>
    <property type="match status" value="1"/>
</dbReference>
<keyword evidence="4" id="KW-0804">Transcription</keyword>
<organism evidence="6 7">
    <name type="scientific">Sphingomonas crocodyli</name>
    <dbReference type="NCBI Taxonomy" id="1979270"/>
    <lineage>
        <taxon>Bacteria</taxon>
        <taxon>Pseudomonadati</taxon>
        <taxon>Pseudomonadota</taxon>
        <taxon>Alphaproteobacteria</taxon>
        <taxon>Sphingomonadales</taxon>
        <taxon>Sphingomonadaceae</taxon>
        <taxon>Sphingomonas</taxon>
    </lineage>
</organism>
<accession>A0A437M8S2</accession>
<dbReference type="Pfam" id="PF03466">
    <property type="entry name" value="LysR_substrate"/>
    <property type="match status" value="1"/>
</dbReference>
<keyword evidence="7" id="KW-1185">Reference proteome</keyword>
<dbReference type="InterPro" id="IPR005119">
    <property type="entry name" value="LysR_subst-bd"/>
</dbReference>
<dbReference type="InterPro" id="IPR036390">
    <property type="entry name" value="WH_DNA-bd_sf"/>
</dbReference>
<feature type="domain" description="HTH lysR-type" evidence="5">
    <location>
        <begin position="8"/>
        <end position="60"/>
    </location>
</feature>
<dbReference type="Pfam" id="PF00126">
    <property type="entry name" value="HTH_1"/>
    <property type="match status" value="1"/>
</dbReference>
<comment type="similarity">
    <text evidence="1">Belongs to the LysR transcriptional regulatory family.</text>
</comment>
<dbReference type="AlphaFoldDB" id="A0A437M8S2"/>
<dbReference type="PANTHER" id="PTHR30537">
    <property type="entry name" value="HTH-TYPE TRANSCRIPTIONAL REGULATOR"/>
    <property type="match status" value="1"/>
</dbReference>
<dbReference type="Proteomes" id="UP000282971">
    <property type="component" value="Unassembled WGS sequence"/>
</dbReference>
<dbReference type="Gene3D" id="3.40.190.290">
    <property type="match status" value="1"/>
</dbReference>